<protein>
    <recommendedName>
        <fullName evidence="3">Thioredoxin domain-containing protein</fullName>
    </recommendedName>
</protein>
<evidence type="ECO:0000313" key="2">
    <source>
        <dbReference type="Proteomes" id="UP000184432"/>
    </source>
</evidence>
<dbReference type="AlphaFoldDB" id="A0A1M6LKZ6"/>
<reference evidence="2" key="1">
    <citation type="submission" date="2016-11" db="EMBL/GenBank/DDBJ databases">
        <authorList>
            <person name="Varghese N."/>
            <person name="Submissions S."/>
        </authorList>
    </citation>
    <scope>NUCLEOTIDE SEQUENCE [LARGE SCALE GENOMIC DNA]</scope>
    <source>
        <strain evidence="2">DSM 22623</strain>
    </source>
</reference>
<dbReference type="PROSITE" id="PS51257">
    <property type="entry name" value="PROKAR_LIPOPROTEIN"/>
    <property type="match status" value="1"/>
</dbReference>
<dbReference type="Gene3D" id="3.40.30.10">
    <property type="entry name" value="Glutaredoxin"/>
    <property type="match status" value="1"/>
</dbReference>
<dbReference type="RefSeq" id="WP_073322177.1">
    <property type="nucleotide sequence ID" value="NZ_FQYP01000019.1"/>
</dbReference>
<dbReference type="InterPro" id="IPR036249">
    <property type="entry name" value="Thioredoxin-like_sf"/>
</dbReference>
<sequence length="480" mass="56468">MKLFPLQYLIYTAVLSVAFCGCDSSKKKPRNYTYFGGEIVNPNINYVILSKGDEPGDTLYLDKNNRFFYKIENLEEGVYAFRHKPENQLVLLEKGDSLLIRLNTLEFDESLVFTGDGARKNNFLVDIYLQNEVERERLKRSGLQLSPNYFRKNQDSLLRIKLNSYKRFTDKYELSPLAKKLTQASFVFDYYTRHELYFHSRYGIGGMDMAKDLPDSFFDYRNEINYNDNDLKKLYSYNRFLNYYFTNASLSKYSNQHSKYKGRVGSVIYKLDLIDSVIDHPYIKNNLLRRVTTNFLLYSKKDYDSKKVLKHYLSVSSNKKSQRELKKLARAIGRLQPSNMIPDQDLITSKGEQVKLSSLFNKSITALYFWSMESKDHYVRAHKKAEYLSALYPEIDFIAINTDDEQTKNWLKTIKRHHYNLGKEYEFKYPKCSSEELVIHSTNKVILVDQEGRIINAKANLFSSVFEKQLMQYTRLASLE</sequence>
<keyword evidence="2" id="KW-1185">Reference proteome</keyword>
<name>A0A1M6LKZ6_9FLAO</name>
<evidence type="ECO:0000313" key="1">
    <source>
        <dbReference type="EMBL" id="SHJ71818.1"/>
    </source>
</evidence>
<evidence type="ECO:0008006" key="3">
    <source>
        <dbReference type="Google" id="ProtNLM"/>
    </source>
</evidence>
<dbReference type="EMBL" id="FQYP01000019">
    <property type="protein sequence ID" value="SHJ71818.1"/>
    <property type="molecule type" value="Genomic_DNA"/>
</dbReference>
<organism evidence="1 2">
    <name type="scientific">Aquimarina spongiae</name>
    <dbReference type="NCBI Taxonomy" id="570521"/>
    <lineage>
        <taxon>Bacteria</taxon>
        <taxon>Pseudomonadati</taxon>
        <taxon>Bacteroidota</taxon>
        <taxon>Flavobacteriia</taxon>
        <taxon>Flavobacteriales</taxon>
        <taxon>Flavobacteriaceae</taxon>
        <taxon>Aquimarina</taxon>
    </lineage>
</organism>
<accession>A0A1M6LKZ6</accession>
<dbReference type="STRING" id="570521.SAMN04488508_11912"/>
<dbReference type="Proteomes" id="UP000184432">
    <property type="component" value="Unassembled WGS sequence"/>
</dbReference>
<dbReference type="OrthoDB" id="1146847at2"/>
<proteinExistence type="predicted"/>
<dbReference type="SUPFAM" id="SSF52833">
    <property type="entry name" value="Thioredoxin-like"/>
    <property type="match status" value="1"/>
</dbReference>
<gene>
    <name evidence="1" type="ORF">SAMN04488508_11912</name>
</gene>